<dbReference type="GO" id="GO:0006355">
    <property type="term" value="P:regulation of DNA-templated transcription"/>
    <property type="evidence" value="ECO:0007669"/>
    <property type="project" value="TreeGrafter"/>
</dbReference>
<dbReference type="PANTHER" id="PTHR12446">
    <property type="entry name" value="TESMIN/TSO1-RELATED"/>
    <property type="match status" value="1"/>
</dbReference>
<feature type="region of interest" description="Disordered" evidence="4">
    <location>
        <begin position="178"/>
        <end position="220"/>
    </location>
</feature>
<gene>
    <name evidence="6" type="ORF">DTER00134_LOCUS10022</name>
</gene>
<dbReference type="InterPro" id="IPR005172">
    <property type="entry name" value="CRC"/>
</dbReference>
<feature type="compositionally biased region" description="Low complexity" evidence="4">
    <location>
        <begin position="458"/>
        <end position="473"/>
    </location>
</feature>
<protein>
    <recommendedName>
        <fullName evidence="5">CRC domain-containing protein</fullName>
    </recommendedName>
</protein>
<sequence>MDPAGNLLPLLSGVPVILGGSPRSGALPQQGAPGKHCNCKNSRCLKLYCECFASGRYCENCSCKDCLNNQENESKRQPAVDSILERNPHAFRPKIQAQAEVIIPSHTSPPVIDAVGKHSKGCNCKKSACLKKYCECFQAGVFCSSSCRCMECKNYEGSDQRAQVIACLSMPHPSSSDHGAGSGKGLFAASASGGAASTSTSRPHLANSPPHKRARTAAVAAPHQTFNPSSLFGSALAGGALPPGLPFCLPPVAPIPASSPPAVRPIPALSVPFPIKAPPPNSRPLPPPAAPAATASAAPTSIAPPPSSATDASRPAAAQPQKWPLFHQVIHRMLQPSFVEHVCSLLMVVAGDEDQRQQEQQQGQQQQEGNGSLDCRCAAQPLNQQARFEAQEQVVLEEFLSTLQKILAAADQQVAELQAASKQQRPSHPKQPPHAIPAPPPAALPVTQLCPADDSSIQRQAQQGPPGRPSKLTAPPPALPLELPPPRGPLSCAPVAGQPPPPVAAPGLHFTQPPLMLGTNQGHGEGQVQGDGQEQQPHHQQALGGSAQPPAGTYPGAAAVEQREQRQQHHQGNTSNEQPGG</sequence>
<name>A0A7S3QWK3_DUNTE</name>
<comment type="similarity">
    <text evidence="2">Belongs to the lin-54 family.</text>
</comment>
<feature type="compositionally biased region" description="Polar residues" evidence="4">
    <location>
        <begin position="572"/>
        <end position="581"/>
    </location>
</feature>
<comment type="subcellular location">
    <subcellularLocation>
        <location evidence="1">Nucleus</location>
    </subcellularLocation>
</comment>
<feature type="compositionally biased region" description="Pro residues" evidence="4">
    <location>
        <begin position="429"/>
        <end position="443"/>
    </location>
</feature>
<feature type="domain" description="CRC" evidence="5">
    <location>
        <begin position="33"/>
        <end position="157"/>
    </location>
</feature>
<evidence type="ECO:0000256" key="1">
    <source>
        <dbReference type="ARBA" id="ARBA00004123"/>
    </source>
</evidence>
<dbReference type="EMBL" id="HBIP01017046">
    <property type="protein sequence ID" value="CAE0494949.1"/>
    <property type="molecule type" value="Transcribed_RNA"/>
</dbReference>
<dbReference type="InterPro" id="IPR033467">
    <property type="entry name" value="Tesmin/TSO1-like_CXC"/>
</dbReference>
<feature type="compositionally biased region" description="Pro residues" evidence="4">
    <location>
        <begin position="279"/>
        <end position="290"/>
    </location>
</feature>
<evidence type="ECO:0000259" key="5">
    <source>
        <dbReference type="PROSITE" id="PS51634"/>
    </source>
</evidence>
<feature type="region of interest" description="Disordered" evidence="4">
    <location>
        <begin position="279"/>
        <end position="316"/>
    </location>
</feature>
<feature type="compositionally biased region" description="Pro residues" evidence="4">
    <location>
        <begin position="474"/>
        <end position="488"/>
    </location>
</feature>
<evidence type="ECO:0000256" key="2">
    <source>
        <dbReference type="ARBA" id="ARBA00007267"/>
    </source>
</evidence>
<feature type="region of interest" description="Disordered" evidence="4">
    <location>
        <begin position="417"/>
        <end position="581"/>
    </location>
</feature>
<accession>A0A7S3QWK3</accession>
<evidence type="ECO:0000256" key="4">
    <source>
        <dbReference type="SAM" id="MobiDB-lite"/>
    </source>
</evidence>
<feature type="compositionally biased region" description="Low complexity" evidence="4">
    <location>
        <begin position="291"/>
        <end position="301"/>
    </location>
</feature>
<dbReference type="GO" id="GO:0005634">
    <property type="term" value="C:nucleus"/>
    <property type="evidence" value="ECO:0007669"/>
    <property type="project" value="UniProtKB-SubCell"/>
</dbReference>
<proteinExistence type="inferred from homology"/>
<dbReference type="AlphaFoldDB" id="A0A7S3QWK3"/>
<organism evidence="6">
    <name type="scientific">Dunaliella tertiolecta</name>
    <name type="common">Green alga</name>
    <dbReference type="NCBI Taxonomy" id="3047"/>
    <lineage>
        <taxon>Eukaryota</taxon>
        <taxon>Viridiplantae</taxon>
        <taxon>Chlorophyta</taxon>
        <taxon>core chlorophytes</taxon>
        <taxon>Chlorophyceae</taxon>
        <taxon>CS clade</taxon>
        <taxon>Chlamydomonadales</taxon>
        <taxon>Dunaliellaceae</taxon>
        <taxon>Dunaliella</taxon>
    </lineage>
</organism>
<dbReference type="Pfam" id="PF03638">
    <property type="entry name" value="TCR"/>
    <property type="match status" value="2"/>
</dbReference>
<reference evidence="6" key="1">
    <citation type="submission" date="2021-01" db="EMBL/GenBank/DDBJ databases">
        <authorList>
            <person name="Corre E."/>
            <person name="Pelletier E."/>
            <person name="Niang G."/>
            <person name="Scheremetjew M."/>
            <person name="Finn R."/>
            <person name="Kale V."/>
            <person name="Holt S."/>
            <person name="Cochrane G."/>
            <person name="Meng A."/>
            <person name="Brown T."/>
            <person name="Cohen L."/>
        </authorList>
    </citation>
    <scope>NUCLEOTIDE SEQUENCE</scope>
    <source>
        <strain evidence="6">CCMP1320</strain>
    </source>
</reference>
<dbReference type="PROSITE" id="PS51634">
    <property type="entry name" value="CRC"/>
    <property type="match status" value="1"/>
</dbReference>
<dbReference type="InterPro" id="IPR028307">
    <property type="entry name" value="Lin-54_fam"/>
</dbReference>
<feature type="compositionally biased region" description="Low complexity" evidence="4">
    <location>
        <begin position="185"/>
        <end position="201"/>
    </location>
</feature>
<keyword evidence="3" id="KW-0539">Nucleus</keyword>
<evidence type="ECO:0000313" key="6">
    <source>
        <dbReference type="EMBL" id="CAE0494949.1"/>
    </source>
</evidence>
<dbReference type="SMART" id="SM01114">
    <property type="entry name" value="CXC"/>
    <property type="match status" value="2"/>
</dbReference>
<dbReference type="PANTHER" id="PTHR12446:SF34">
    <property type="entry name" value="PROTEIN LIN-54 HOMOLOG"/>
    <property type="match status" value="1"/>
</dbReference>
<evidence type="ECO:0000256" key="3">
    <source>
        <dbReference type="ARBA" id="ARBA00023242"/>
    </source>
</evidence>